<dbReference type="PANTHER" id="PTHR47481">
    <property type="match status" value="1"/>
</dbReference>
<comment type="caution">
    <text evidence="2">The sequence shown here is derived from an EMBL/GenBank/DDBJ whole genome shotgun (WGS) entry which is preliminary data.</text>
</comment>
<dbReference type="EMBL" id="JAINDJ010000006">
    <property type="protein sequence ID" value="KAG9444531.1"/>
    <property type="molecule type" value="Genomic_DNA"/>
</dbReference>
<feature type="region of interest" description="Disordered" evidence="1">
    <location>
        <begin position="247"/>
        <end position="316"/>
    </location>
</feature>
<evidence type="ECO:0008006" key="4">
    <source>
        <dbReference type="Google" id="ProtNLM"/>
    </source>
</evidence>
<evidence type="ECO:0000256" key="1">
    <source>
        <dbReference type="SAM" id="MobiDB-lite"/>
    </source>
</evidence>
<dbReference type="AlphaFoldDB" id="A0AAV7E800"/>
<name>A0AAV7E800_ARIFI</name>
<dbReference type="Proteomes" id="UP000825729">
    <property type="component" value="Unassembled WGS sequence"/>
</dbReference>
<evidence type="ECO:0000313" key="3">
    <source>
        <dbReference type="Proteomes" id="UP000825729"/>
    </source>
</evidence>
<dbReference type="Pfam" id="PF14223">
    <property type="entry name" value="Retrotran_gag_2"/>
    <property type="match status" value="1"/>
</dbReference>
<feature type="compositionally biased region" description="Low complexity" evidence="1">
    <location>
        <begin position="262"/>
        <end position="272"/>
    </location>
</feature>
<accession>A0AAV7E800</accession>
<feature type="compositionally biased region" description="Polar residues" evidence="1">
    <location>
        <begin position="285"/>
        <end position="294"/>
    </location>
</feature>
<protein>
    <recommendedName>
        <fullName evidence="4">Retrotransposon Copia-like N-terminal domain-containing protein</fullName>
    </recommendedName>
</protein>
<gene>
    <name evidence="2" type="ORF">H6P81_015871</name>
</gene>
<organism evidence="2 3">
    <name type="scientific">Aristolochia fimbriata</name>
    <name type="common">White veined hardy Dutchman's pipe vine</name>
    <dbReference type="NCBI Taxonomy" id="158543"/>
    <lineage>
        <taxon>Eukaryota</taxon>
        <taxon>Viridiplantae</taxon>
        <taxon>Streptophyta</taxon>
        <taxon>Embryophyta</taxon>
        <taxon>Tracheophyta</taxon>
        <taxon>Spermatophyta</taxon>
        <taxon>Magnoliopsida</taxon>
        <taxon>Magnoliidae</taxon>
        <taxon>Piperales</taxon>
        <taxon>Aristolochiaceae</taxon>
        <taxon>Aristolochia</taxon>
    </lineage>
</organism>
<reference evidence="2 3" key="1">
    <citation type="submission" date="2021-07" db="EMBL/GenBank/DDBJ databases">
        <title>The Aristolochia fimbriata genome: insights into angiosperm evolution, floral development and chemical biosynthesis.</title>
        <authorList>
            <person name="Jiao Y."/>
        </authorList>
    </citation>
    <scope>NUCLEOTIDE SEQUENCE [LARGE SCALE GENOMIC DNA]</scope>
    <source>
        <strain evidence="2">IBCAS-2021</strain>
        <tissue evidence="2">Leaf</tissue>
    </source>
</reference>
<dbReference type="PANTHER" id="PTHR47481:SF22">
    <property type="entry name" value="RETROTRANSPOSON GAG DOMAIN-CONTAINING PROTEIN"/>
    <property type="match status" value="1"/>
</dbReference>
<feature type="compositionally biased region" description="Polar residues" evidence="1">
    <location>
        <begin position="247"/>
        <end position="261"/>
    </location>
</feature>
<sequence>MAATPSSSSIAAQSSRVSHVSNGAVFDLGPPHGIITLTISNVSHRVSLKLDRSNYLLWRSQFLPVLYSQGVMGFVNGSITPPPALIPNEEHSSLISNPAYEAWFRVDQTIQSWILSTLSPGALGQLLGLTTAHTMWVSLEQAYASSLHSRVLQLRLELQNLKRGTLSILEYLERGKSIADNLSAAGQPVDQEDLVAYILNGLGSEYEPFIMSVTARTDPLSLESLQSMLLSQEHRLNVTTQLGGLTLSNTVPSASMANHTNTSSRGRGGRSTSRGRGRGGGRSTPNSTHAQNNKPRPDTRPSCQICSKKGHSRPTAVTGLIKLSKQLHLHH</sequence>
<keyword evidence="3" id="KW-1185">Reference proteome</keyword>
<proteinExistence type="predicted"/>
<evidence type="ECO:0000313" key="2">
    <source>
        <dbReference type="EMBL" id="KAG9444531.1"/>
    </source>
</evidence>